<reference evidence="1 2" key="1">
    <citation type="submission" date="2016-11" db="EMBL/GenBank/DDBJ databases">
        <authorList>
            <person name="Jaros S."/>
            <person name="Januszkiewicz K."/>
            <person name="Wedrychowicz H."/>
        </authorList>
    </citation>
    <scope>NUCLEOTIDE SEQUENCE [LARGE SCALE GENOMIC DNA]</scope>
    <source>
        <strain evidence="1 2">DSM 27406</strain>
    </source>
</reference>
<dbReference type="EMBL" id="FRBL01000001">
    <property type="protein sequence ID" value="SHK79309.1"/>
    <property type="molecule type" value="Genomic_DNA"/>
</dbReference>
<protein>
    <submittedName>
        <fullName evidence="1">Uncharacterized protein</fullName>
    </submittedName>
</protein>
<proteinExistence type="predicted"/>
<sequence length="33" mass="3625">MPLLPEKLAAGAFSVKGLKKFDPAEKKLDQLKL</sequence>
<gene>
    <name evidence="1" type="ORF">SAMN05444266_101160</name>
</gene>
<dbReference type="STRING" id="1419482.SAMN05444266_101160"/>
<dbReference type="AlphaFoldDB" id="A0A1M6VCY3"/>
<keyword evidence="2" id="KW-1185">Reference proteome</keyword>
<organism evidence="1 2">
    <name type="scientific">Chitinophaga jiangningensis</name>
    <dbReference type="NCBI Taxonomy" id="1419482"/>
    <lineage>
        <taxon>Bacteria</taxon>
        <taxon>Pseudomonadati</taxon>
        <taxon>Bacteroidota</taxon>
        <taxon>Chitinophagia</taxon>
        <taxon>Chitinophagales</taxon>
        <taxon>Chitinophagaceae</taxon>
        <taxon>Chitinophaga</taxon>
    </lineage>
</organism>
<name>A0A1M6VCY3_9BACT</name>
<evidence type="ECO:0000313" key="1">
    <source>
        <dbReference type="EMBL" id="SHK79309.1"/>
    </source>
</evidence>
<evidence type="ECO:0000313" key="2">
    <source>
        <dbReference type="Proteomes" id="UP000184420"/>
    </source>
</evidence>
<accession>A0A1M6VCY3</accession>
<dbReference type="Proteomes" id="UP000184420">
    <property type="component" value="Unassembled WGS sequence"/>
</dbReference>